<dbReference type="Proteomes" id="UP000290289">
    <property type="component" value="Chromosome 4"/>
</dbReference>
<keyword evidence="2" id="KW-1185">Reference proteome</keyword>
<sequence>MVWANPDKFTYKIYYGGQILKKGNKKHYSGGEIVYLDCVFSGCQSLVECHNIANELRYKVKLSHYKKLQVGIFEEMVCDAQLTN</sequence>
<dbReference type="AlphaFoldDB" id="A0A498K0V8"/>
<evidence type="ECO:0000313" key="1">
    <source>
        <dbReference type="EMBL" id="RXI01086.1"/>
    </source>
</evidence>
<reference evidence="1 2" key="1">
    <citation type="submission" date="2018-10" db="EMBL/GenBank/DDBJ databases">
        <title>A high-quality apple genome assembly.</title>
        <authorList>
            <person name="Hu J."/>
        </authorList>
    </citation>
    <scope>NUCLEOTIDE SEQUENCE [LARGE SCALE GENOMIC DNA]</scope>
    <source>
        <strain evidence="2">cv. HFTH1</strain>
        <tissue evidence="1">Young leaf</tissue>
    </source>
</reference>
<organism evidence="1 2">
    <name type="scientific">Malus domestica</name>
    <name type="common">Apple</name>
    <name type="synonym">Pyrus malus</name>
    <dbReference type="NCBI Taxonomy" id="3750"/>
    <lineage>
        <taxon>Eukaryota</taxon>
        <taxon>Viridiplantae</taxon>
        <taxon>Streptophyta</taxon>
        <taxon>Embryophyta</taxon>
        <taxon>Tracheophyta</taxon>
        <taxon>Spermatophyta</taxon>
        <taxon>Magnoliopsida</taxon>
        <taxon>eudicotyledons</taxon>
        <taxon>Gunneridae</taxon>
        <taxon>Pentapetalae</taxon>
        <taxon>rosids</taxon>
        <taxon>fabids</taxon>
        <taxon>Rosales</taxon>
        <taxon>Rosaceae</taxon>
        <taxon>Amygdaloideae</taxon>
        <taxon>Maleae</taxon>
        <taxon>Malus</taxon>
    </lineage>
</organism>
<gene>
    <name evidence="1" type="ORF">DVH24_001320</name>
</gene>
<comment type="caution">
    <text evidence="1">The sequence shown here is derived from an EMBL/GenBank/DDBJ whole genome shotgun (WGS) entry which is preliminary data.</text>
</comment>
<dbReference type="EMBL" id="RDQH01000330">
    <property type="protein sequence ID" value="RXI01086.1"/>
    <property type="molecule type" value="Genomic_DNA"/>
</dbReference>
<protein>
    <submittedName>
        <fullName evidence="1">Uncharacterized protein</fullName>
    </submittedName>
</protein>
<accession>A0A498K0V8</accession>
<proteinExistence type="predicted"/>
<name>A0A498K0V8_MALDO</name>
<evidence type="ECO:0000313" key="2">
    <source>
        <dbReference type="Proteomes" id="UP000290289"/>
    </source>
</evidence>